<gene>
    <name evidence="10" type="ORF">XENOCAPTIV_008256</name>
</gene>
<evidence type="ECO:0000313" key="10">
    <source>
        <dbReference type="EMBL" id="MEQ2198126.1"/>
    </source>
</evidence>
<feature type="chain" id="PRO_5046160401" evidence="9">
    <location>
        <begin position="26"/>
        <end position="187"/>
    </location>
</feature>
<proteinExistence type="predicted"/>
<keyword evidence="3" id="KW-0158">Chromosome</keyword>
<reference evidence="10 11" key="1">
    <citation type="submission" date="2021-06" db="EMBL/GenBank/DDBJ databases">
        <authorList>
            <person name="Palmer J.M."/>
        </authorList>
    </citation>
    <scope>NUCLEOTIDE SEQUENCE [LARGE SCALE GENOMIC DNA]</scope>
    <source>
        <strain evidence="10 11">XC_2019</strain>
        <tissue evidence="10">Muscle</tissue>
    </source>
</reference>
<evidence type="ECO:0000256" key="2">
    <source>
        <dbReference type="ARBA" id="ARBA00004286"/>
    </source>
</evidence>
<evidence type="ECO:0000256" key="8">
    <source>
        <dbReference type="ARBA" id="ARBA00023242"/>
    </source>
</evidence>
<dbReference type="InterPro" id="IPR041938">
    <property type="entry name" value="Hist-Lys_N-MTase_N"/>
</dbReference>
<evidence type="ECO:0000256" key="1">
    <source>
        <dbReference type="ARBA" id="ARBA00004123"/>
    </source>
</evidence>
<organism evidence="10 11">
    <name type="scientific">Xenoophorus captivus</name>
    <dbReference type="NCBI Taxonomy" id="1517983"/>
    <lineage>
        <taxon>Eukaryota</taxon>
        <taxon>Metazoa</taxon>
        <taxon>Chordata</taxon>
        <taxon>Craniata</taxon>
        <taxon>Vertebrata</taxon>
        <taxon>Euteleostomi</taxon>
        <taxon>Actinopterygii</taxon>
        <taxon>Neopterygii</taxon>
        <taxon>Teleostei</taxon>
        <taxon>Neoteleostei</taxon>
        <taxon>Acanthomorphata</taxon>
        <taxon>Ovalentaria</taxon>
        <taxon>Atherinomorphae</taxon>
        <taxon>Cyprinodontiformes</taxon>
        <taxon>Goodeidae</taxon>
        <taxon>Xenoophorus</taxon>
    </lineage>
</organism>
<name>A0ABV0QRR8_9TELE</name>
<evidence type="ECO:0000256" key="7">
    <source>
        <dbReference type="ARBA" id="ARBA00022853"/>
    </source>
</evidence>
<accession>A0ABV0QRR8</accession>
<dbReference type="InterPro" id="IPR039977">
    <property type="entry name" value="Suv4-20/Set9"/>
</dbReference>
<keyword evidence="8" id="KW-0539">Nucleus</keyword>
<keyword evidence="4" id="KW-0489">Methyltransferase</keyword>
<dbReference type="EMBL" id="JAHRIN010018767">
    <property type="protein sequence ID" value="MEQ2198126.1"/>
    <property type="molecule type" value="Genomic_DNA"/>
</dbReference>
<keyword evidence="6" id="KW-0949">S-adenosyl-L-methionine</keyword>
<dbReference type="PANTHER" id="PTHR12977">
    <property type="entry name" value="SUPPRESSOR OF VARIEGATION 4-20-RELATED"/>
    <property type="match status" value="1"/>
</dbReference>
<evidence type="ECO:0000256" key="6">
    <source>
        <dbReference type="ARBA" id="ARBA00022691"/>
    </source>
</evidence>
<evidence type="ECO:0000256" key="3">
    <source>
        <dbReference type="ARBA" id="ARBA00022454"/>
    </source>
</evidence>
<evidence type="ECO:0000313" key="11">
    <source>
        <dbReference type="Proteomes" id="UP001434883"/>
    </source>
</evidence>
<keyword evidence="11" id="KW-1185">Reference proteome</keyword>
<dbReference type="PANTHER" id="PTHR12977:SF4">
    <property type="entry name" value="HISTONE-LYSINE N-METHYLTRANSFERASE KMT5B"/>
    <property type="match status" value="1"/>
</dbReference>
<dbReference type="Gene3D" id="1.10.10.1700">
    <property type="entry name" value="Histone-lysine N-methyltransferase"/>
    <property type="match status" value="1"/>
</dbReference>
<dbReference type="Proteomes" id="UP001434883">
    <property type="component" value="Unassembled WGS sequence"/>
</dbReference>
<comment type="caution">
    <text evidence="10">The sequence shown here is derived from an EMBL/GenBank/DDBJ whole genome shotgun (WGS) entry which is preliminary data.</text>
</comment>
<protein>
    <submittedName>
        <fullName evidence="10">Uncharacterized protein</fullName>
    </submittedName>
</protein>
<evidence type="ECO:0000256" key="9">
    <source>
        <dbReference type="SAM" id="SignalP"/>
    </source>
</evidence>
<keyword evidence="9" id="KW-0732">Signal</keyword>
<comment type="subcellular location">
    <subcellularLocation>
        <location evidence="2">Chromosome</location>
    </subcellularLocation>
    <subcellularLocation>
        <location evidence="1">Nucleus</location>
    </subcellularLocation>
</comment>
<sequence length="187" mass="20761">MLRGELWGLFLGLQLLCCAVTPVRIDGPGTTFLAVDQEPNIGLHVVLPGCNDSQNEHKVRSIFTAAEHQAPCKVAALITSVSFQMFPNRFRPIKGRQEELKEIIERFKKHDNLEKAYKALTTGDWCRNLCLHKSKAQEKLFKQHVNTSSNIPQFSSPLTEPSVPPGSNSMFPAGVCLPADVHSGQRL</sequence>
<feature type="signal peptide" evidence="9">
    <location>
        <begin position="1"/>
        <end position="25"/>
    </location>
</feature>
<evidence type="ECO:0000256" key="5">
    <source>
        <dbReference type="ARBA" id="ARBA00022679"/>
    </source>
</evidence>
<evidence type="ECO:0000256" key="4">
    <source>
        <dbReference type="ARBA" id="ARBA00022603"/>
    </source>
</evidence>
<keyword evidence="7" id="KW-0156">Chromatin regulator</keyword>
<keyword evidence="5" id="KW-0808">Transferase</keyword>